<name>A0A5E4PLU4_9COXI</name>
<keyword evidence="6 12" id="KW-0456">Lyase</keyword>
<dbReference type="GO" id="GO:0030170">
    <property type="term" value="F:pyridoxal phosphate binding"/>
    <property type="evidence" value="ECO:0007669"/>
    <property type="project" value="UniProtKB-UniRule"/>
</dbReference>
<evidence type="ECO:0000256" key="3">
    <source>
        <dbReference type="ARBA" id="ARBA00022793"/>
    </source>
</evidence>
<evidence type="ECO:0000256" key="14">
    <source>
        <dbReference type="RuleBase" id="RU003738"/>
    </source>
</evidence>
<dbReference type="KEGG" id="asip:AQUSIP_26000"/>
<feature type="active site" description="Proton donor" evidence="13">
    <location>
        <position position="342"/>
    </location>
</feature>
<feature type="modified residue" description="N6-(pyridoxal phosphate)lysine" evidence="12 13">
    <location>
        <position position="60"/>
    </location>
</feature>
<feature type="binding site" evidence="12">
    <location>
        <position position="312"/>
    </location>
    <ligand>
        <name>substrate</name>
    </ligand>
</feature>
<evidence type="ECO:0000313" key="18">
    <source>
        <dbReference type="Proteomes" id="UP000324194"/>
    </source>
</evidence>
<feature type="binding site" evidence="12">
    <location>
        <position position="370"/>
    </location>
    <ligand>
        <name>substrate</name>
    </ligand>
</feature>
<keyword evidence="4 12" id="KW-0663">Pyridoxal phosphate</keyword>
<feature type="binding site" evidence="12">
    <location>
        <position position="316"/>
    </location>
    <ligand>
        <name>substrate</name>
    </ligand>
</feature>
<feature type="binding site" evidence="12">
    <location>
        <position position="343"/>
    </location>
    <ligand>
        <name>substrate</name>
    </ligand>
</feature>
<evidence type="ECO:0000259" key="15">
    <source>
        <dbReference type="Pfam" id="PF00278"/>
    </source>
</evidence>
<evidence type="ECO:0000256" key="5">
    <source>
        <dbReference type="ARBA" id="ARBA00023154"/>
    </source>
</evidence>
<feature type="binding site" evidence="12">
    <location>
        <position position="239"/>
    </location>
    <ligand>
        <name>pyridoxal 5'-phosphate</name>
        <dbReference type="ChEBI" id="CHEBI:597326"/>
    </ligand>
</feature>
<comment type="catalytic activity">
    <reaction evidence="7 12 14">
        <text>meso-2,6-diaminopimelate + H(+) = L-lysine + CO2</text>
        <dbReference type="Rhea" id="RHEA:15101"/>
        <dbReference type="ChEBI" id="CHEBI:15378"/>
        <dbReference type="ChEBI" id="CHEBI:16526"/>
        <dbReference type="ChEBI" id="CHEBI:32551"/>
        <dbReference type="ChEBI" id="CHEBI:57791"/>
        <dbReference type="EC" id="4.1.1.20"/>
    </reaction>
</comment>
<evidence type="ECO:0000259" key="16">
    <source>
        <dbReference type="Pfam" id="PF02784"/>
    </source>
</evidence>
<evidence type="ECO:0000256" key="1">
    <source>
        <dbReference type="ARBA" id="ARBA00001933"/>
    </source>
</evidence>
<dbReference type="UniPathway" id="UPA00034">
    <property type="reaction ID" value="UER00027"/>
</dbReference>
<dbReference type="FunFam" id="2.40.37.10:FF:000003">
    <property type="entry name" value="Diaminopimelate decarboxylase"/>
    <property type="match status" value="1"/>
</dbReference>
<dbReference type="InterPro" id="IPR022657">
    <property type="entry name" value="De-COase2_CS"/>
</dbReference>
<evidence type="ECO:0000256" key="4">
    <source>
        <dbReference type="ARBA" id="ARBA00022898"/>
    </source>
</evidence>
<evidence type="ECO:0000256" key="13">
    <source>
        <dbReference type="PIRSR" id="PIRSR600183-50"/>
    </source>
</evidence>
<comment type="pathway">
    <text evidence="8 12 14">Amino-acid biosynthesis; L-lysine biosynthesis via DAP pathway; L-lysine from DL-2,6-diaminopimelate: step 1/1.</text>
</comment>
<dbReference type="GO" id="GO:0008836">
    <property type="term" value="F:diaminopimelate decarboxylase activity"/>
    <property type="evidence" value="ECO:0007669"/>
    <property type="project" value="UniProtKB-UniRule"/>
</dbReference>
<dbReference type="GO" id="GO:0009089">
    <property type="term" value="P:lysine biosynthetic process via diaminopimelate"/>
    <property type="evidence" value="ECO:0007669"/>
    <property type="project" value="UniProtKB-UniRule"/>
</dbReference>
<sequence>MSCLQYRGNQLYIEDVSLKNVADEFGTPCYIYSRSAIEANWHTFDEAFSGIPHRICYAVKANSNIAILHLLARLNSGFDIVSMGEIDRVIAAGGDPKKIVFSGVGKKRDEIEHAIEKKIYCFNIESEPELERLQEIAARMNAAIDVAIRINPNINPHTHSHITTGLNESKFGIDITDVIPLAQKISRSGSLRLVGIASHIGSQIVQLAPFLEVVDRLLDTYQQLLKIGITLRHINIGGGLGITYHDEHPPGIREYARALQDKLRPYNIEVIIEPGRAIVGNAGILLSRIEYLKHTQHKNFAIIDAGMNDLLRPALYDAWQNILPVELHNSEVKQYDIAGPVCESADFLGKNRDLALQSGDLLAIDSSGAYGFSMSSNYNSRCRPPEILVDGSNASLIRRRETIKDLFAAEIIADLAPCD</sequence>
<evidence type="ECO:0000256" key="9">
    <source>
        <dbReference type="ARBA" id="ARBA00060983"/>
    </source>
</evidence>
<dbReference type="AlphaFoldDB" id="A0A5E4PLU4"/>
<feature type="binding site" evidence="12">
    <location>
        <position position="276"/>
    </location>
    <ligand>
        <name>substrate</name>
    </ligand>
</feature>
<dbReference type="PRINTS" id="PR01181">
    <property type="entry name" value="DAPDCRBXLASE"/>
</dbReference>
<reference evidence="17 18" key="1">
    <citation type="submission" date="2019-08" db="EMBL/GenBank/DDBJ databases">
        <authorList>
            <person name="Guy L."/>
        </authorList>
    </citation>
    <scope>NUCLEOTIDE SEQUENCE [LARGE SCALE GENOMIC DNA]</scope>
    <source>
        <strain evidence="17 18">SGT-108</strain>
    </source>
</reference>
<dbReference type="EC" id="4.1.1.20" evidence="10 12"/>
<evidence type="ECO:0000256" key="10">
    <source>
        <dbReference type="ARBA" id="ARBA00066427"/>
    </source>
</evidence>
<keyword evidence="5 12" id="KW-0457">Lysine biosynthesis</keyword>
<dbReference type="InterPro" id="IPR022643">
    <property type="entry name" value="De-COase2_C"/>
</dbReference>
<dbReference type="InterPro" id="IPR002986">
    <property type="entry name" value="DAP_deCOOHase_LysA"/>
</dbReference>
<dbReference type="InterPro" id="IPR009006">
    <property type="entry name" value="Ala_racemase/Decarboxylase_C"/>
</dbReference>
<feature type="domain" description="Orn/DAP/Arg decarboxylase 2 C-terminal" evidence="15">
    <location>
        <begin position="30"/>
        <end position="368"/>
    </location>
</feature>
<gene>
    <name evidence="17" type="primary">lysA_2</name>
    <name evidence="12" type="synonym">lysA</name>
    <name evidence="17" type="ORF">AQUSIP_26000</name>
</gene>
<dbReference type="InterPro" id="IPR000183">
    <property type="entry name" value="Orn/DAP/Arg_de-COase"/>
</dbReference>
<evidence type="ECO:0000313" key="17">
    <source>
        <dbReference type="EMBL" id="VVC77273.1"/>
    </source>
</evidence>
<protein>
    <recommendedName>
        <fullName evidence="11 12">Diaminopimelate decarboxylase</fullName>
        <shortName evidence="12">DAP decarboxylase</shortName>
        <shortName evidence="12">DAPDC</shortName>
        <ecNumber evidence="10 12">4.1.1.20</ecNumber>
    </recommendedName>
</protein>
<dbReference type="CDD" id="cd06828">
    <property type="entry name" value="PLPDE_III_DapDC"/>
    <property type="match status" value="1"/>
</dbReference>
<accession>A0A5E4PLU4</accession>
<dbReference type="Pfam" id="PF00278">
    <property type="entry name" value="Orn_DAP_Arg_deC"/>
    <property type="match status" value="1"/>
</dbReference>
<feature type="binding site" evidence="12">
    <location>
        <position position="370"/>
    </location>
    <ligand>
        <name>pyridoxal 5'-phosphate</name>
        <dbReference type="ChEBI" id="CHEBI:597326"/>
    </ligand>
</feature>
<dbReference type="Pfam" id="PF02784">
    <property type="entry name" value="Orn_Arg_deC_N"/>
    <property type="match status" value="1"/>
</dbReference>
<dbReference type="EMBL" id="LR699120">
    <property type="protein sequence ID" value="VVC77273.1"/>
    <property type="molecule type" value="Genomic_DNA"/>
</dbReference>
<dbReference type="InterPro" id="IPR022644">
    <property type="entry name" value="De-COase2_N"/>
</dbReference>
<dbReference type="Gene3D" id="2.40.37.10">
    <property type="entry name" value="Lyase, Ornithine Decarboxylase, Chain A, domain 1"/>
    <property type="match status" value="1"/>
</dbReference>
<comment type="function">
    <text evidence="12">Specifically catalyzes the decarboxylation of meso-diaminopimelate (meso-DAP) to L-lysine.</text>
</comment>
<organism evidence="17 18">
    <name type="scientific">Aquicella siphonis</name>
    <dbReference type="NCBI Taxonomy" id="254247"/>
    <lineage>
        <taxon>Bacteria</taxon>
        <taxon>Pseudomonadati</taxon>
        <taxon>Pseudomonadota</taxon>
        <taxon>Gammaproteobacteria</taxon>
        <taxon>Legionellales</taxon>
        <taxon>Coxiellaceae</taxon>
        <taxon>Aquicella</taxon>
    </lineage>
</organism>
<evidence type="ECO:0000256" key="11">
    <source>
        <dbReference type="ARBA" id="ARBA00074972"/>
    </source>
</evidence>
<feature type="binding site" evidence="12">
    <location>
        <begin position="273"/>
        <end position="276"/>
    </location>
    <ligand>
        <name>pyridoxal 5'-phosphate</name>
        <dbReference type="ChEBI" id="CHEBI:597326"/>
    </ligand>
</feature>
<dbReference type="RefSeq" id="WP_148340713.1">
    <property type="nucleotide sequence ID" value="NZ_LR699120.1"/>
</dbReference>
<dbReference type="HAMAP" id="MF_02120">
    <property type="entry name" value="LysA"/>
    <property type="match status" value="1"/>
</dbReference>
<dbReference type="SUPFAM" id="SSF51419">
    <property type="entry name" value="PLP-binding barrel"/>
    <property type="match status" value="1"/>
</dbReference>
<keyword evidence="3 12" id="KW-0210">Decarboxylase</keyword>
<evidence type="ECO:0000256" key="6">
    <source>
        <dbReference type="ARBA" id="ARBA00023239"/>
    </source>
</evidence>
<evidence type="ECO:0000256" key="8">
    <source>
        <dbReference type="ARBA" id="ARBA00060643"/>
    </source>
</evidence>
<proteinExistence type="inferred from homology"/>
<evidence type="ECO:0000256" key="12">
    <source>
        <dbReference type="HAMAP-Rule" id="MF_02120"/>
    </source>
</evidence>
<comment type="similarity">
    <text evidence="9 12">Belongs to the Orn/Lys/Arg decarboxylase class-II family. LysA subfamily.</text>
</comment>
<comment type="cofactor">
    <cofactor evidence="1 12 13 14">
        <name>pyridoxal 5'-phosphate</name>
        <dbReference type="ChEBI" id="CHEBI:597326"/>
    </cofactor>
</comment>
<dbReference type="PRINTS" id="PR01179">
    <property type="entry name" value="ODADCRBXLASE"/>
</dbReference>
<dbReference type="FunFam" id="3.20.20.10:FF:000003">
    <property type="entry name" value="Diaminopimelate decarboxylase"/>
    <property type="match status" value="1"/>
</dbReference>
<keyword evidence="2 12" id="KW-0028">Amino-acid biosynthesis</keyword>
<dbReference type="Gene3D" id="3.20.20.10">
    <property type="entry name" value="Alanine racemase"/>
    <property type="match status" value="1"/>
</dbReference>
<feature type="domain" description="Orn/DAP/Arg decarboxylase 2 N-terminal" evidence="16">
    <location>
        <begin position="35"/>
        <end position="280"/>
    </location>
</feature>
<keyword evidence="18" id="KW-1185">Reference proteome</keyword>
<evidence type="ECO:0000256" key="2">
    <source>
        <dbReference type="ARBA" id="ARBA00022605"/>
    </source>
</evidence>
<dbReference type="PROSITE" id="PS00879">
    <property type="entry name" value="ODR_DC_2_2"/>
    <property type="match status" value="1"/>
</dbReference>
<comment type="subunit">
    <text evidence="12">Homodimer.</text>
</comment>
<dbReference type="InterPro" id="IPR029066">
    <property type="entry name" value="PLP-binding_barrel"/>
</dbReference>
<dbReference type="Proteomes" id="UP000324194">
    <property type="component" value="Chromosome 2"/>
</dbReference>
<evidence type="ECO:0000256" key="7">
    <source>
        <dbReference type="ARBA" id="ARBA00050464"/>
    </source>
</evidence>
<dbReference type="OrthoDB" id="9802241at2"/>
<dbReference type="NCBIfam" id="TIGR01048">
    <property type="entry name" value="lysA"/>
    <property type="match status" value="1"/>
</dbReference>
<dbReference type="PANTHER" id="PTHR43727:SF2">
    <property type="entry name" value="GROUP IV DECARBOXYLASE"/>
    <property type="match status" value="1"/>
</dbReference>
<dbReference type="SUPFAM" id="SSF50621">
    <property type="entry name" value="Alanine racemase C-terminal domain-like"/>
    <property type="match status" value="1"/>
</dbReference>
<dbReference type="PANTHER" id="PTHR43727">
    <property type="entry name" value="DIAMINOPIMELATE DECARBOXYLASE"/>
    <property type="match status" value="1"/>
</dbReference>